<name>A0ABV8T3U6_9GAMM</name>
<evidence type="ECO:0000259" key="3">
    <source>
        <dbReference type="PROSITE" id="PS50045"/>
    </source>
</evidence>
<dbReference type="InterPro" id="IPR017183">
    <property type="entry name" value="Sigma54_dep_tscrpt_act_RtcR"/>
</dbReference>
<dbReference type="PANTHER" id="PTHR32071">
    <property type="entry name" value="TRANSCRIPTIONAL REGULATORY PROTEIN"/>
    <property type="match status" value="1"/>
</dbReference>
<dbReference type="Gene3D" id="1.10.8.60">
    <property type="match status" value="1"/>
</dbReference>
<evidence type="ECO:0000256" key="2">
    <source>
        <dbReference type="ARBA" id="ARBA00022840"/>
    </source>
</evidence>
<dbReference type="Pfam" id="PF00158">
    <property type="entry name" value="Sigma54_activat"/>
    <property type="match status" value="1"/>
</dbReference>
<dbReference type="RefSeq" id="WP_380604103.1">
    <property type="nucleotide sequence ID" value="NZ_JBHSDU010000015.1"/>
</dbReference>
<dbReference type="InterPro" id="IPR009715">
    <property type="entry name" value="RtcR"/>
</dbReference>
<evidence type="ECO:0000313" key="5">
    <source>
        <dbReference type="Proteomes" id="UP001595904"/>
    </source>
</evidence>
<dbReference type="InterPro" id="IPR002078">
    <property type="entry name" value="Sigma_54_int"/>
</dbReference>
<dbReference type="Proteomes" id="UP001595904">
    <property type="component" value="Unassembled WGS sequence"/>
</dbReference>
<dbReference type="InterPro" id="IPR058031">
    <property type="entry name" value="AAA_lid_NorR"/>
</dbReference>
<dbReference type="Pfam" id="PF25601">
    <property type="entry name" value="AAA_lid_14"/>
    <property type="match status" value="1"/>
</dbReference>
<dbReference type="SMART" id="SM00382">
    <property type="entry name" value="AAA"/>
    <property type="match status" value="1"/>
</dbReference>
<dbReference type="PANTHER" id="PTHR32071:SF14">
    <property type="entry name" value="TRANSCRIPTIONAL REGULATORY PROTEIN RTCR"/>
    <property type="match status" value="1"/>
</dbReference>
<gene>
    <name evidence="4" type="primary">rtcR</name>
    <name evidence="4" type="ORF">ACFPN2_31405</name>
</gene>
<sequence length="526" mass="59455">MKTVVIGFLGSVLDSGGGPGRWEKWRPSVSICQHEDLVVDRFEMLYGRAHTRIANQLQEDIASVSPETKVNLHLCDPKDPWDFQEMYGCLHEFARNYAFDPERERYLIHITTGTHVAQICMFLLTEARYFPAVLLQTSPPRKQNGRELGSYSLIDLDLSRYNQIGARFAREKQESTEFLKSGIKTRNAAFNQMIARIERVAARSKAPLMLNGPTGAGKSTLARRIYELKRSRHQIQGEFVEVNCATLRGDAALSTLFGHVKGAFTGAQADRAGLLRKAHGGVVFLDEIGELGIDEQTMLLKAIEEKRFAPMGSDKEVESDFQLIAGTNRDLRSAVAAGRFRDDLLARINLWVFELPALRQRREDVEPNIDYELERFAQDNDVNVRFNAEARREYQRFATSAAAVWNGNFRELSASIMRMATLAEDGRITVAVVKDEIERLQHAWQPEQSQGHLDSVLSADALADIDLFDRLQLDAVIATCRSCTTLAEAGRKLFAASRTRRRAVNDSDRLKKYLARFNLDWAALRQ</sequence>
<evidence type="ECO:0000313" key="4">
    <source>
        <dbReference type="EMBL" id="MFC4313623.1"/>
    </source>
</evidence>
<dbReference type="PROSITE" id="PS50045">
    <property type="entry name" value="SIGMA54_INTERACT_4"/>
    <property type="match status" value="1"/>
</dbReference>
<accession>A0ABV8T3U6</accession>
<organism evidence="4 5">
    <name type="scientific">Steroidobacter flavus</name>
    <dbReference type="NCBI Taxonomy" id="1842136"/>
    <lineage>
        <taxon>Bacteria</taxon>
        <taxon>Pseudomonadati</taxon>
        <taxon>Pseudomonadota</taxon>
        <taxon>Gammaproteobacteria</taxon>
        <taxon>Steroidobacterales</taxon>
        <taxon>Steroidobacteraceae</taxon>
        <taxon>Steroidobacter</taxon>
    </lineage>
</organism>
<proteinExistence type="predicted"/>
<dbReference type="PIRSF" id="PIRSF037354">
    <property type="entry name" value="Txn_actvtr_RtcR"/>
    <property type="match status" value="1"/>
</dbReference>
<reference evidence="5" key="1">
    <citation type="journal article" date="2019" name="Int. J. Syst. Evol. Microbiol.">
        <title>The Global Catalogue of Microorganisms (GCM) 10K type strain sequencing project: providing services to taxonomists for standard genome sequencing and annotation.</title>
        <authorList>
            <consortium name="The Broad Institute Genomics Platform"/>
            <consortium name="The Broad Institute Genome Sequencing Center for Infectious Disease"/>
            <person name="Wu L."/>
            <person name="Ma J."/>
        </authorList>
    </citation>
    <scope>NUCLEOTIDE SEQUENCE [LARGE SCALE GENOMIC DNA]</scope>
    <source>
        <strain evidence="5">CGMCC 1.10759</strain>
    </source>
</reference>
<keyword evidence="2" id="KW-0067">ATP-binding</keyword>
<dbReference type="InterPro" id="IPR003593">
    <property type="entry name" value="AAA+_ATPase"/>
</dbReference>
<comment type="caution">
    <text evidence="4">The sequence shown here is derived from an EMBL/GenBank/DDBJ whole genome shotgun (WGS) entry which is preliminary data.</text>
</comment>
<dbReference type="NCBIfam" id="NF038308">
    <property type="entry name" value="RNA_repair_RtcR"/>
    <property type="match status" value="1"/>
</dbReference>
<dbReference type="SUPFAM" id="SSF52540">
    <property type="entry name" value="P-loop containing nucleoside triphosphate hydrolases"/>
    <property type="match status" value="1"/>
</dbReference>
<dbReference type="Gene3D" id="3.40.50.300">
    <property type="entry name" value="P-loop containing nucleotide triphosphate hydrolases"/>
    <property type="match status" value="1"/>
</dbReference>
<feature type="domain" description="Sigma-54 factor interaction" evidence="3">
    <location>
        <begin position="183"/>
        <end position="421"/>
    </location>
</feature>
<evidence type="ECO:0000256" key="1">
    <source>
        <dbReference type="ARBA" id="ARBA00022741"/>
    </source>
</evidence>
<keyword evidence="1" id="KW-0547">Nucleotide-binding</keyword>
<keyword evidence="5" id="KW-1185">Reference proteome</keyword>
<dbReference type="Pfam" id="PF06956">
    <property type="entry name" value="RtcR"/>
    <property type="match status" value="1"/>
</dbReference>
<dbReference type="EMBL" id="JBHSDU010000015">
    <property type="protein sequence ID" value="MFC4313623.1"/>
    <property type="molecule type" value="Genomic_DNA"/>
</dbReference>
<dbReference type="InterPro" id="IPR027417">
    <property type="entry name" value="P-loop_NTPase"/>
</dbReference>
<dbReference type="CDD" id="cd00009">
    <property type="entry name" value="AAA"/>
    <property type="match status" value="1"/>
</dbReference>
<protein>
    <submittedName>
        <fullName evidence="4">RNA repair transcriptional activator RtcR</fullName>
    </submittedName>
</protein>